<accession>A0A5Z2YSL6</accession>
<name>A0A5Z2YSL6_SALEN</name>
<reference evidence="5" key="1">
    <citation type="submission" date="2018-07" db="EMBL/GenBank/DDBJ databases">
        <authorList>
            <person name="Ashton P.M."/>
            <person name="Dallman T."/>
            <person name="Nair S."/>
            <person name="De Pinna E."/>
            <person name="Peters T."/>
            <person name="Grant K."/>
        </authorList>
    </citation>
    <scope>NUCLEOTIDE SEQUENCE</scope>
    <source>
        <strain evidence="5">27966</strain>
    </source>
</reference>
<dbReference type="GO" id="GO:0004803">
    <property type="term" value="F:transposase activity"/>
    <property type="evidence" value="ECO:0007669"/>
    <property type="project" value="InterPro"/>
</dbReference>
<evidence type="ECO:0000256" key="3">
    <source>
        <dbReference type="ARBA" id="ARBA00022578"/>
    </source>
</evidence>
<keyword evidence="4" id="KW-0233">DNA recombination</keyword>
<sequence length="155" mass="18196">MPTIQHLLPAKPDDILELDEMWTFVQKRDNKQWLWLALCRRTKQIVGYYIGDRGIKACKQFSANIAPGYQNLITKSDMWKAYNKTFDPSLHECSEYRGETSHIERCNATVRARMGRLVRKSLSFSKQQAMHISAIHVFINKYNVQKANEYRKLTI</sequence>
<dbReference type="GO" id="GO:0006313">
    <property type="term" value="P:DNA transposition"/>
    <property type="evidence" value="ECO:0007669"/>
    <property type="project" value="InterPro"/>
</dbReference>
<dbReference type="PANTHER" id="PTHR33293">
    <property type="entry name" value="INSERTION ELEMENT IS1 1 PROTEIN INSB-RELATED"/>
    <property type="match status" value="1"/>
</dbReference>
<comment type="caution">
    <text evidence="5">The sequence shown here is derived from an EMBL/GenBank/DDBJ whole genome shotgun (WGS) entry which is preliminary data.</text>
</comment>
<protein>
    <submittedName>
        <fullName evidence="5">IS1 family transposase</fullName>
    </submittedName>
</protein>
<dbReference type="AlphaFoldDB" id="A0A5Z2YSL6"/>
<proteinExistence type="inferred from homology"/>
<evidence type="ECO:0000313" key="5">
    <source>
        <dbReference type="EMBL" id="ECR6519736.1"/>
    </source>
</evidence>
<evidence type="ECO:0000256" key="2">
    <source>
        <dbReference type="ARBA" id="ARBA00008841"/>
    </source>
</evidence>
<dbReference type="InterPro" id="IPR005063">
    <property type="entry name" value="Transposase_27"/>
</dbReference>
<dbReference type="GO" id="GO:0003677">
    <property type="term" value="F:DNA binding"/>
    <property type="evidence" value="ECO:0007669"/>
    <property type="project" value="InterPro"/>
</dbReference>
<gene>
    <name evidence="5" type="ORF">ZU52_23795</name>
</gene>
<dbReference type="PANTHER" id="PTHR33293:SF1">
    <property type="entry name" value="INSERTION ELEMENT IS1 1 PROTEIN INSB-RELATED"/>
    <property type="match status" value="1"/>
</dbReference>
<dbReference type="Pfam" id="PF03400">
    <property type="entry name" value="DDE_Tnp_IS1"/>
    <property type="match status" value="1"/>
</dbReference>
<comment type="similarity">
    <text evidence="2">Belongs to the transposase 27 family.</text>
</comment>
<dbReference type="InterPro" id="IPR051354">
    <property type="entry name" value="Transposase_27_IS1"/>
</dbReference>
<evidence type="ECO:0000256" key="4">
    <source>
        <dbReference type="ARBA" id="ARBA00023172"/>
    </source>
</evidence>
<keyword evidence="3" id="KW-0815">Transposition</keyword>
<evidence type="ECO:0000256" key="1">
    <source>
        <dbReference type="ARBA" id="ARBA00004091"/>
    </source>
</evidence>
<comment type="function">
    <text evidence="1">Absolutely required for transposition of IS1.</text>
</comment>
<dbReference type="NCBIfam" id="NF033558">
    <property type="entry name" value="transpos_IS1"/>
    <property type="match status" value="1"/>
</dbReference>
<organism evidence="5">
    <name type="scientific">Salmonella enteritidis</name>
    <dbReference type="NCBI Taxonomy" id="149539"/>
    <lineage>
        <taxon>Bacteria</taxon>
        <taxon>Pseudomonadati</taxon>
        <taxon>Pseudomonadota</taxon>
        <taxon>Gammaproteobacteria</taxon>
        <taxon>Enterobacterales</taxon>
        <taxon>Enterobacteriaceae</taxon>
        <taxon>Salmonella</taxon>
    </lineage>
</organism>
<dbReference type="EMBL" id="AAKGXH010000230">
    <property type="protein sequence ID" value="ECR6519736.1"/>
    <property type="molecule type" value="Genomic_DNA"/>
</dbReference>